<reference evidence="3" key="2">
    <citation type="submission" date="2023-06" db="EMBL/GenBank/DDBJ databases">
        <authorList>
            <person name="Ma L."/>
            <person name="Liu K.-W."/>
            <person name="Li Z."/>
            <person name="Hsiao Y.-Y."/>
            <person name="Qi Y."/>
            <person name="Fu T."/>
            <person name="Tang G."/>
            <person name="Zhang D."/>
            <person name="Sun W.-H."/>
            <person name="Liu D.-K."/>
            <person name="Li Y."/>
            <person name="Chen G.-Z."/>
            <person name="Liu X.-D."/>
            <person name="Liao X.-Y."/>
            <person name="Jiang Y.-T."/>
            <person name="Yu X."/>
            <person name="Hao Y."/>
            <person name="Huang J."/>
            <person name="Zhao X.-W."/>
            <person name="Ke S."/>
            <person name="Chen Y.-Y."/>
            <person name="Wu W.-L."/>
            <person name="Hsu J.-L."/>
            <person name="Lin Y.-F."/>
            <person name="Huang M.-D."/>
            <person name="Li C.-Y."/>
            <person name="Huang L."/>
            <person name="Wang Z.-W."/>
            <person name="Zhao X."/>
            <person name="Zhong W.-Y."/>
            <person name="Peng D.-H."/>
            <person name="Ahmad S."/>
            <person name="Lan S."/>
            <person name="Zhang J.-S."/>
            <person name="Tsai W.-C."/>
            <person name="Van De Peer Y."/>
            <person name="Liu Z.-J."/>
        </authorList>
    </citation>
    <scope>NUCLEOTIDE SEQUENCE</scope>
    <source>
        <strain evidence="3">CP</strain>
        <tissue evidence="3">Leaves</tissue>
    </source>
</reference>
<keyword evidence="4" id="KW-1185">Reference proteome</keyword>
<reference evidence="3" key="1">
    <citation type="journal article" date="2023" name="Nat. Commun.">
        <title>Diploid and tetraploid genomes of Acorus and the evolution of monocots.</title>
        <authorList>
            <person name="Ma L."/>
            <person name="Liu K.W."/>
            <person name="Li Z."/>
            <person name="Hsiao Y.Y."/>
            <person name="Qi Y."/>
            <person name="Fu T."/>
            <person name="Tang G.D."/>
            <person name="Zhang D."/>
            <person name="Sun W.H."/>
            <person name="Liu D.K."/>
            <person name="Li Y."/>
            <person name="Chen G.Z."/>
            <person name="Liu X.D."/>
            <person name="Liao X.Y."/>
            <person name="Jiang Y.T."/>
            <person name="Yu X."/>
            <person name="Hao Y."/>
            <person name="Huang J."/>
            <person name="Zhao X.W."/>
            <person name="Ke S."/>
            <person name="Chen Y.Y."/>
            <person name="Wu W.L."/>
            <person name="Hsu J.L."/>
            <person name="Lin Y.F."/>
            <person name="Huang M.D."/>
            <person name="Li C.Y."/>
            <person name="Huang L."/>
            <person name="Wang Z.W."/>
            <person name="Zhao X."/>
            <person name="Zhong W.Y."/>
            <person name="Peng D.H."/>
            <person name="Ahmad S."/>
            <person name="Lan S."/>
            <person name="Zhang J.S."/>
            <person name="Tsai W.C."/>
            <person name="Van de Peer Y."/>
            <person name="Liu Z.J."/>
        </authorList>
    </citation>
    <scope>NUCLEOTIDE SEQUENCE</scope>
    <source>
        <strain evidence="3">CP</strain>
    </source>
</reference>
<dbReference type="Proteomes" id="UP001180020">
    <property type="component" value="Unassembled WGS sequence"/>
</dbReference>
<dbReference type="InterPro" id="IPR008480">
    <property type="entry name" value="DUF761_pln"/>
</dbReference>
<dbReference type="Pfam" id="PF05553">
    <property type="entry name" value="DUF761"/>
    <property type="match status" value="1"/>
</dbReference>
<sequence length="144" mass="17294">MKGKKSSTTLTGRTWRLLRLALCWARKVVAFELLSPPDDDRIIRRGDRELSFEEEETPIFGFKNARARLGLMRMSCMNAPPEVELDMEEEEERLERDWGEEEEWVDEERESCEVMEEEEIDLRAEEFIKRFHEQLKLERQSNLR</sequence>
<accession>A0AAV9D011</accession>
<name>A0AAV9D011_ACOCL</name>
<evidence type="ECO:0000256" key="1">
    <source>
        <dbReference type="SAM" id="MobiDB-lite"/>
    </source>
</evidence>
<dbReference type="AlphaFoldDB" id="A0AAV9D011"/>
<keyword evidence="2" id="KW-0732">Signal</keyword>
<gene>
    <name evidence="3" type="ORF">QJS10_CPA16g01618</name>
</gene>
<evidence type="ECO:0000256" key="2">
    <source>
        <dbReference type="SAM" id="SignalP"/>
    </source>
</evidence>
<feature type="signal peptide" evidence="2">
    <location>
        <begin position="1"/>
        <end position="30"/>
    </location>
</feature>
<protein>
    <submittedName>
        <fullName evidence="3">Uncharacterized protein</fullName>
    </submittedName>
</protein>
<comment type="caution">
    <text evidence="3">The sequence shown here is derived from an EMBL/GenBank/DDBJ whole genome shotgun (WGS) entry which is preliminary data.</text>
</comment>
<feature type="region of interest" description="Disordered" evidence="1">
    <location>
        <begin position="81"/>
        <end position="110"/>
    </location>
</feature>
<feature type="compositionally biased region" description="Acidic residues" evidence="1">
    <location>
        <begin position="83"/>
        <end position="110"/>
    </location>
</feature>
<dbReference type="EMBL" id="JAUJYO010000016">
    <property type="protein sequence ID" value="KAK1293898.1"/>
    <property type="molecule type" value="Genomic_DNA"/>
</dbReference>
<evidence type="ECO:0000313" key="4">
    <source>
        <dbReference type="Proteomes" id="UP001180020"/>
    </source>
</evidence>
<organism evidence="3 4">
    <name type="scientific">Acorus calamus</name>
    <name type="common">Sweet flag</name>
    <dbReference type="NCBI Taxonomy" id="4465"/>
    <lineage>
        <taxon>Eukaryota</taxon>
        <taxon>Viridiplantae</taxon>
        <taxon>Streptophyta</taxon>
        <taxon>Embryophyta</taxon>
        <taxon>Tracheophyta</taxon>
        <taxon>Spermatophyta</taxon>
        <taxon>Magnoliopsida</taxon>
        <taxon>Liliopsida</taxon>
        <taxon>Acoraceae</taxon>
        <taxon>Acorus</taxon>
    </lineage>
</organism>
<feature type="chain" id="PRO_5044012585" evidence="2">
    <location>
        <begin position="31"/>
        <end position="144"/>
    </location>
</feature>
<proteinExistence type="predicted"/>
<evidence type="ECO:0000313" key="3">
    <source>
        <dbReference type="EMBL" id="KAK1293898.1"/>
    </source>
</evidence>